<feature type="compositionally biased region" description="Low complexity" evidence="1">
    <location>
        <begin position="233"/>
        <end position="242"/>
    </location>
</feature>
<feature type="compositionally biased region" description="Basic residues" evidence="1">
    <location>
        <begin position="203"/>
        <end position="218"/>
    </location>
</feature>
<feature type="non-terminal residue" evidence="3">
    <location>
        <position position="1"/>
    </location>
</feature>
<protein>
    <submittedName>
        <fullName evidence="3">Serine/arginine repetitive matrix protein 3-like</fullName>
    </submittedName>
</protein>
<sequence length="309" mass="32486">RIKTLPSLLLPHPAISPPPPAPHSFPVWALLVPGRLLRTELPRVPLHNQDRWRLEAPFSKEGGRKTRPPTLLPGVPRPFCALARYSSSNGHSDPPAGSFGAEKSPSAWGQPDSPQEFPSLGGKATFGSPSLGPWASEGCRIKVGGAASGTPAALSAEGSWRTPRPAAAALPSPAPLPPEQPAFALPPRDLGASAGQRPLARSPGRKRSRRRRSTARRSSRLETQRRRDERAGRAAARAPRAATSDPGLPRAAAGPAGSARRSGSPPQPPSWQPSGGRAAPPRGNPRSAPAATRGGGSACQQRRRRLRLG</sequence>
<dbReference type="Proteomes" id="UP001652622">
    <property type="component" value="Unplaced"/>
</dbReference>
<evidence type="ECO:0000313" key="2">
    <source>
        <dbReference type="Proteomes" id="UP001652622"/>
    </source>
</evidence>
<dbReference type="GeneID" id="132712236"/>
<proteinExistence type="predicted"/>
<name>A0ABM3ZL16_PANGU</name>
<feature type="compositionally biased region" description="Basic and acidic residues" evidence="1">
    <location>
        <begin position="219"/>
        <end position="232"/>
    </location>
</feature>
<keyword evidence="2" id="KW-1185">Reference proteome</keyword>
<feature type="region of interest" description="Disordered" evidence="1">
    <location>
        <begin position="85"/>
        <end position="309"/>
    </location>
</feature>
<accession>A0ABM3ZL16</accession>
<reference evidence="3" key="1">
    <citation type="submission" date="2025-08" db="UniProtKB">
        <authorList>
            <consortium name="RefSeq"/>
        </authorList>
    </citation>
    <scope>IDENTIFICATION</scope>
    <source>
        <tissue evidence="3">Blood</tissue>
    </source>
</reference>
<evidence type="ECO:0000313" key="3">
    <source>
        <dbReference type="RefSeq" id="XP_060549058.1"/>
    </source>
</evidence>
<dbReference type="RefSeq" id="XP_060549058.1">
    <property type="nucleotide sequence ID" value="XM_060693075.1"/>
</dbReference>
<gene>
    <name evidence="3" type="primary">LOC132712236</name>
</gene>
<evidence type="ECO:0000256" key="1">
    <source>
        <dbReference type="SAM" id="MobiDB-lite"/>
    </source>
</evidence>
<organism evidence="2 3">
    <name type="scientific">Pantherophis guttatus</name>
    <name type="common">Corn snake</name>
    <name type="synonym">Elaphe guttata</name>
    <dbReference type="NCBI Taxonomy" id="94885"/>
    <lineage>
        <taxon>Eukaryota</taxon>
        <taxon>Metazoa</taxon>
        <taxon>Chordata</taxon>
        <taxon>Craniata</taxon>
        <taxon>Vertebrata</taxon>
        <taxon>Euteleostomi</taxon>
        <taxon>Lepidosauria</taxon>
        <taxon>Squamata</taxon>
        <taxon>Bifurcata</taxon>
        <taxon>Unidentata</taxon>
        <taxon>Episquamata</taxon>
        <taxon>Toxicofera</taxon>
        <taxon>Serpentes</taxon>
        <taxon>Colubroidea</taxon>
        <taxon>Colubridae</taxon>
        <taxon>Colubrinae</taxon>
        <taxon>Pantherophis</taxon>
    </lineage>
</organism>
<feature type="compositionally biased region" description="Low complexity" evidence="1">
    <location>
        <begin position="249"/>
        <end position="264"/>
    </location>
</feature>